<feature type="region of interest" description="Disordered" evidence="5">
    <location>
        <begin position="1"/>
        <end position="27"/>
    </location>
</feature>
<feature type="domain" description="OB" evidence="6">
    <location>
        <begin position="68"/>
        <end position="152"/>
    </location>
</feature>
<feature type="compositionally biased region" description="Gly residues" evidence="5">
    <location>
        <begin position="1"/>
        <end position="16"/>
    </location>
</feature>
<dbReference type="InterPro" id="IPR036388">
    <property type="entry name" value="WH-like_DNA-bd_sf"/>
</dbReference>
<dbReference type="PANTHER" id="PTHR13989:SF16">
    <property type="entry name" value="REPLICATION PROTEIN A2"/>
    <property type="match status" value="1"/>
</dbReference>
<dbReference type="Pfam" id="PF01336">
    <property type="entry name" value="tRNA_anti-codon"/>
    <property type="match status" value="1"/>
</dbReference>
<organism evidence="8 9">
    <name type="scientific">Cyclotella atomus</name>
    <dbReference type="NCBI Taxonomy" id="382360"/>
    <lineage>
        <taxon>Eukaryota</taxon>
        <taxon>Sar</taxon>
        <taxon>Stramenopiles</taxon>
        <taxon>Ochrophyta</taxon>
        <taxon>Bacillariophyta</taxon>
        <taxon>Coscinodiscophyceae</taxon>
        <taxon>Thalassiosirophycidae</taxon>
        <taxon>Stephanodiscales</taxon>
        <taxon>Stephanodiscaceae</taxon>
        <taxon>Cyclotella</taxon>
    </lineage>
</organism>
<feature type="domain" description="Replication protein A C-terminal" evidence="7">
    <location>
        <begin position="190"/>
        <end position="278"/>
    </location>
</feature>
<dbReference type="Pfam" id="PF08784">
    <property type="entry name" value="RPA_C"/>
    <property type="match status" value="1"/>
</dbReference>
<dbReference type="GO" id="GO:0003677">
    <property type="term" value="F:DNA binding"/>
    <property type="evidence" value="ECO:0007669"/>
    <property type="project" value="UniProtKB-KW"/>
</dbReference>
<dbReference type="InterPro" id="IPR014892">
    <property type="entry name" value="RPA_C"/>
</dbReference>
<dbReference type="FunFam" id="1.10.10.10:FF:000168">
    <property type="entry name" value="Replication protein A 32 kDa subunit"/>
    <property type="match status" value="1"/>
</dbReference>
<evidence type="ECO:0000313" key="9">
    <source>
        <dbReference type="Proteomes" id="UP001530400"/>
    </source>
</evidence>
<evidence type="ECO:0000256" key="2">
    <source>
        <dbReference type="ARBA" id="ARBA00007815"/>
    </source>
</evidence>
<keyword evidence="9" id="KW-1185">Reference proteome</keyword>
<dbReference type="PANTHER" id="PTHR13989">
    <property type="entry name" value="REPLICATION PROTEIN A-RELATED"/>
    <property type="match status" value="1"/>
</dbReference>
<reference evidence="8 9" key="1">
    <citation type="submission" date="2024-10" db="EMBL/GenBank/DDBJ databases">
        <title>Updated reference genomes for cyclostephanoid diatoms.</title>
        <authorList>
            <person name="Roberts W.R."/>
            <person name="Alverson A.J."/>
        </authorList>
    </citation>
    <scope>NUCLEOTIDE SEQUENCE [LARGE SCALE GENOMIC DNA]</scope>
    <source>
        <strain evidence="8 9">AJA010-31</strain>
    </source>
</reference>
<dbReference type="Proteomes" id="UP001530400">
    <property type="component" value="Unassembled WGS sequence"/>
</dbReference>
<comment type="similarity">
    <text evidence="2">Belongs to the replication factor A protein 2 family.</text>
</comment>
<evidence type="ECO:0000259" key="6">
    <source>
        <dbReference type="Pfam" id="PF01336"/>
    </source>
</evidence>
<proteinExistence type="inferred from homology"/>
<dbReference type="InterPro" id="IPR040260">
    <property type="entry name" value="RFA2-like"/>
</dbReference>
<evidence type="ECO:0008006" key="10">
    <source>
        <dbReference type="Google" id="ProtNLM"/>
    </source>
</evidence>
<evidence type="ECO:0000256" key="4">
    <source>
        <dbReference type="ARBA" id="ARBA00023242"/>
    </source>
</evidence>
<evidence type="ECO:0000256" key="3">
    <source>
        <dbReference type="ARBA" id="ARBA00023125"/>
    </source>
</evidence>
<dbReference type="AlphaFoldDB" id="A0ABD3N3G6"/>
<dbReference type="InterPro" id="IPR004365">
    <property type="entry name" value="NA-bd_OB_tRNA"/>
</dbReference>
<keyword evidence="4" id="KW-0539">Nucleus</keyword>
<dbReference type="Gene3D" id="1.10.10.10">
    <property type="entry name" value="Winged helix-like DNA-binding domain superfamily/Winged helix DNA-binding domain"/>
    <property type="match status" value="1"/>
</dbReference>
<dbReference type="SUPFAM" id="SSF50249">
    <property type="entry name" value="Nucleic acid-binding proteins"/>
    <property type="match status" value="1"/>
</dbReference>
<comment type="subcellular location">
    <subcellularLocation>
        <location evidence="1">Nucleus</location>
    </subcellularLocation>
</comment>
<dbReference type="EMBL" id="JALLPJ020001306">
    <property type="protein sequence ID" value="KAL3770608.1"/>
    <property type="molecule type" value="Genomic_DNA"/>
</dbReference>
<dbReference type="InterPro" id="IPR036390">
    <property type="entry name" value="WH_DNA-bd_sf"/>
</dbReference>
<name>A0ABD3N3G6_9STRA</name>
<dbReference type="InterPro" id="IPR012340">
    <property type="entry name" value="NA-bd_OB-fold"/>
</dbReference>
<gene>
    <name evidence="8" type="ORF">ACHAWO_009372</name>
</gene>
<evidence type="ECO:0000256" key="1">
    <source>
        <dbReference type="ARBA" id="ARBA00004123"/>
    </source>
</evidence>
<accession>A0ABD3N3G6</accession>
<dbReference type="Gene3D" id="2.40.50.140">
    <property type="entry name" value="Nucleic acid-binding proteins"/>
    <property type="match status" value="1"/>
</dbReference>
<dbReference type="GO" id="GO:0005634">
    <property type="term" value="C:nucleus"/>
    <property type="evidence" value="ECO:0007669"/>
    <property type="project" value="UniProtKB-SubCell"/>
</dbReference>
<sequence>MSYGGGGFDDNAGGFGSQQTPSKPRRDYDAQTLIPVTVKMLQDAQGIPGGDSNAGDMILADERPLHMVKLVGAVRTVEPKSTNIYLDIEDGTGLFNVKVYNGGQEEGNGGDPSAIQQIKAAAFQDNQYVRIIGQVKEFDGNRTLIANDIRVLASGDEFTYHFCEVAYSYEKYLKRKSQQQQMFGGGMMGYGIGNMASSGAPPPQGGNIISPSNGGGNNTVNQAVITLLQNEGANNDTGIHISEIQQILSGQGFNANDVQKAIADLSNEGHIYSTIDENHYQYAS</sequence>
<keyword evidence="3" id="KW-0238">DNA-binding</keyword>
<comment type="caution">
    <text evidence="8">The sequence shown here is derived from an EMBL/GenBank/DDBJ whole genome shotgun (WGS) entry which is preliminary data.</text>
</comment>
<dbReference type="SUPFAM" id="SSF46785">
    <property type="entry name" value="Winged helix' DNA-binding domain"/>
    <property type="match status" value="1"/>
</dbReference>
<evidence type="ECO:0000259" key="7">
    <source>
        <dbReference type="Pfam" id="PF08784"/>
    </source>
</evidence>
<protein>
    <recommendedName>
        <fullName evidence="10">Replication protein A C-terminal domain-containing protein</fullName>
    </recommendedName>
</protein>
<evidence type="ECO:0000256" key="5">
    <source>
        <dbReference type="SAM" id="MobiDB-lite"/>
    </source>
</evidence>
<evidence type="ECO:0000313" key="8">
    <source>
        <dbReference type="EMBL" id="KAL3770608.1"/>
    </source>
</evidence>